<dbReference type="Proteomes" id="UP001187531">
    <property type="component" value="Unassembled WGS sequence"/>
</dbReference>
<proteinExistence type="predicted"/>
<comment type="caution">
    <text evidence="1">The sequence shown here is derived from an EMBL/GenBank/DDBJ whole genome shotgun (WGS) entry which is preliminary data.</text>
</comment>
<dbReference type="EMBL" id="JAVRJZ010000006">
    <property type="protein sequence ID" value="KAK2721744.1"/>
    <property type="molecule type" value="Genomic_DNA"/>
</dbReference>
<name>A0AA88I5E5_ARTSF</name>
<evidence type="ECO:0000313" key="1">
    <source>
        <dbReference type="EMBL" id="KAK2721744.1"/>
    </source>
</evidence>
<accession>A0AA88I5E5</accession>
<protein>
    <submittedName>
        <fullName evidence="1">Uncharacterized protein</fullName>
    </submittedName>
</protein>
<sequence length="84" mass="9289">MLRCEGKAAALEYEGLPDERTQELDSNIKDEFYSILKDVIRAAPRYDIMCVLGDFDAKVGDDTEYASCVIGRHGVGSLNENSSL</sequence>
<organism evidence="1 2">
    <name type="scientific">Artemia franciscana</name>
    <name type="common">Brine shrimp</name>
    <name type="synonym">Artemia sanfranciscana</name>
    <dbReference type="NCBI Taxonomy" id="6661"/>
    <lineage>
        <taxon>Eukaryota</taxon>
        <taxon>Metazoa</taxon>
        <taxon>Ecdysozoa</taxon>
        <taxon>Arthropoda</taxon>
        <taxon>Crustacea</taxon>
        <taxon>Branchiopoda</taxon>
        <taxon>Anostraca</taxon>
        <taxon>Artemiidae</taxon>
        <taxon>Artemia</taxon>
    </lineage>
</organism>
<gene>
    <name evidence="1" type="ORF">QYM36_003901</name>
</gene>
<dbReference type="AlphaFoldDB" id="A0AA88I5E5"/>
<keyword evidence="2" id="KW-1185">Reference proteome</keyword>
<reference evidence="1" key="1">
    <citation type="submission" date="2023-07" db="EMBL/GenBank/DDBJ databases">
        <title>Chromosome-level genome assembly of Artemia franciscana.</title>
        <authorList>
            <person name="Jo E."/>
        </authorList>
    </citation>
    <scope>NUCLEOTIDE SEQUENCE</scope>
    <source>
        <tissue evidence="1">Whole body</tissue>
    </source>
</reference>
<evidence type="ECO:0000313" key="2">
    <source>
        <dbReference type="Proteomes" id="UP001187531"/>
    </source>
</evidence>